<keyword evidence="1" id="KW-0812">Transmembrane</keyword>
<feature type="transmembrane region" description="Helical" evidence="1">
    <location>
        <begin position="82"/>
        <end position="101"/>
    </location>
</feature>
<keyword evidence="1" id="KW-0472">Membrane</keyword>
<dbReference type="Proteomes" id="UP000324705">
    <property type="component" value="Chromosome 2B"/>
</dbReference>
<accession>A0A9R1PF54</accession>
<name>A0A9R1PF54_TRITD</name>
<feature type="transmembrane region" description="Helical" evidence="1">
    <location>
        <begin position="21"/>
        <end position="40"/>
    </location>
</feature>
<organism evidence="2 3">
    <name type="scientific">Triticum turgidum subsp. durum</name>
    <name type="common">Durum wheat</name>
    <name type="synonym">Triticum durum</name>
    <dbReference type="NCBI Taxonomy" id="4567"/>
    <lineage>
        <taxon>Eukaryota</taxon>
        <taxon>Viridiplantae</taxon>
        <taxon>Streptophyta</taxon>
        <taxon>Embryophyta</taxon>
        <taxon>Tracheophyta</taxon>
        <taxon>Spermatophyta</taxon>
        <taxon>Magnoliopsida</taxon>
        <taxon>Liliopsida</taxon>
        <taxon>Poales</taxon>
        <taxon>Poaceae</taxon>
        <taxon>BOP clade</taxon>
        <taxon>Pooideae</taxon>
        <taxon>Triticodae</taxon>
        <taxon>Triticeae</taxon>
        <taxon>Triticinae</taxon>
        <taxon>Triticum</taxon>
    </lineage>
</organism>
<feature type="transmembrane region" description="Helical" evidence="1">
    <location>
        <begin position="240"/>
        <end position="265"/>
    </location>
</feature>
<feature type="transmembrane region" description="Helical" evidence="1">
    <location>
        <begin position="206"/>
        <end position="228"/>
    </location>
</feature>
<evidence type="ECO:0000256" key="1">
    <source>
        <dbReference type="SAM" id="Phobius"/>
    </source>
</evidence>
<proteinExistence type="predicted"/>
<dbReference type="AlphaFoldDB" id="A0A9R1PF54"/>
<dbReference type="Gramene" id="TRITD2Bv1G032590.1">
    <property type="protein sequence ID" value="TRITD2Bv1G032590.1"/>
    <property type="gene ID" value="TRITD2Bv1G032590"/>
</dbReference>
<dbReference type="EMBL" id="LT934114">
    <property type="protein sequence ID" value="VAH41942.1"/>
    <property type="molecule type" value="Genomic_DNA"/>
</dbReference>
<reference evidence="2 3" key="1">
    <citation type="submission" date="2017-09" db="EMBL/GenBank/DDBJ databases">
        <authorList>
            <consortium name="International Durum Wheat Genome Sequencing Consortium (IDWGSC)"/>
            <person name="Milanesi L."/>
        </authorList>
    </citation>
    <scope>NUCLEOTIDE SEQUENCE [LARGE SCALE GENOMIC DNA]</scope>
    <source>
        <strain evidence="3">cv. Svevo</strain>
    </source>
</reference>
<evidence type="ECO:0000313" key="2">
    <source>
        <dbReference type="EMBL" id="VAH41942.1"/>
    </source>
</evidence>
<dbReference type="OMA" id="KTHCDAV"/>
<evidence type="ECO:0000313" key="3">
    <source>
        <dbReference type="Proteomes" id="UP000324705"/>
    </source>
</evidence>
<keyword evidence="1" id="KW-1133">Transmembrane helix</keyword>
<keyword evidence="3" id="KW-1185">Reference proteome</keyword>
<sequence>MAHQRRISQFGSVITNYCWMLLASSGFFLGVFAVTTIAPVHPRLMIPVPGTADCSTACPIDCVCSPSTSTTVADMLKYDIAIWNRFLIAFCLSAVYLAFLAKQRVDAAAKAEDRAASDEDKAYKSALEDLSAPRTAVKEAAEAHALALEMFPPPAEGALDPHVIAAEKTHCDAVRAFMSATEEAEKKRPIVGIARMGDVERRIVRGLFFLSVLVNMGAGICAAGAFFRSVELQMGNPAEFGTLVVFAVPGVPMIVSHLFCLFVAVKED</sequence>
<protein>
    <submittedName>
        <fullName evidence="2">Uncharacterized protein</fullName>
    </submittedName>
</protein>
<gene>
    <name evidence="2" type="ORF">TRITD_2Bv1G032590</name>
</gene>